<name>A0ABP4U9D0_9MICO</name>
<dbReference type="RefSeq" id="WP_344071730.1">
    <property type="nucleotide sequence ID" value="NZ_BAAAPL010000002.1"/>
</dbReference>
<dbReference type="EMBL" id="BAAAPL010000002">
    <property type="protein sequence ID" value="GAA1700624.1"/>
    <property type="molecule type" value="Genomic_DNA"/>
</dbReference>
<keyword evidence="2" id="KW-1185">Reference proteome</keyword>
<gene>
    <name evidence="1" type="ORF">GCM10009808_17890</name>
</gene>
<proteinExistence type="predicted"/>
<protein>
    <submittedName>
        <fullName evidence="1">Uncharacterized protein</fullName>
    </submittedName>
</protein>
<evidence type="ECO:0000313" key="1">
    <source>
        <dbReference type="EMBL" id="GAA1700624.1"/>
    </source>
</evidence>
<sequence>MNDRRNAVRPITEPLPETEPLPVIWERRDARPVRAAARETGLGLVPEVRPIGLGGLADMLAVRRHNRRLSARRAQAA</sequence>
<evidence type="ECO:0000313" key="2">
    <source>
        <dbReference type="Proteomes" id="UP001501690"/>
    </source>
</evidence>
<dbReference type="Proteomes" id="UP001501690">
    <property type="component" value="Unassembled WGS sequence"/>
</dbReference>
<accession>A0ABP4U9D0</accession>
<reference evidence="2" key="1">
    <citation type="journal article" date="2019" name="Int. J. Syst. Evol. Microbiol.">
        <title>The Global Catalogue of Microorganisms (GCM) 10K type strain sequencing project: providing services to taxonomists for standard genome sequencing and annotation.</title>
        <authorList>
            <consortium name="The Broad Institute Genomics Platform"/>
            <consortium name="The Broad Institute Genome Sequencing Center for Infectious Disease"/>
            <person name="Wu L."/>
            <person name="Ma J."/>
        </authorList>
    </citation>
    <scope>NUCLEOTIDE SEQUENCE [LARGE SCALE GENOMIC DNA]</scope>
    <source>
        <strain evidence="2">JCM 15577</strain>
    </source>
</reference>
<organism evidence="1 2">
    <name type="scientific">Microbacterium sediminicola</name>
    <dbReference type="NCBI Taxonomy" id="415210"/>
    <lineage>
        <taxon>Bacteria</taxon>
        <taxon>Bacillati</taxon>
        <taxon>Actinomycetota</taxon>
        <taxon>Actinomycetes</taxon>
        <taxon>Micrococcales</taxon>
        <taxon>Microbacteriaceae</taxon>
        <taxon>Microbacterium</taxon>
    </lineage>
</organism>
<comment type="caution">
    <text evidence="1">The sequence shown here is derived from an EMBL/GenBank/DDBJ whole genome shotgun (WGS) entry which is preliminary data.</text>
</comment>